<name>A0A087TWX7_STEMI</name>
<sequence length="57" mass="6407">MPCTPWVTDDFDLTLDHQSVINSIESMTFLQMKPPGAPIIIPEECTSENNSITIAWQ</sequence>
<dbReference type="OrthoDB" id="295536at2759"/>
<protein>
    <submittedName>
        <fullName evidence="1">Tripartite motif-containing protein 67</fullName>
    </submittedName>
</protein>
<gene>
    <name evidence="1" type="ORF">X975_15269</name>
</gene>
<evidence type="ECO:0000313" key="1">
    <source>
        <dbReference type="EMBL" id="KFM69616.1"/>
    </source>
</evidence>
<accession>A0A087TWX7</accession>
<dbReference type="Proteomes" id="UP000054359">
    <property type="component" value="Unassembled WGS sequence"/>
</dbReference>
<dbReference type="AlphaFoldDB" id="A0A087TWX7"/>
<evidence type="ECO:0000313" key="2">
    <source>
        <dbReference type="Proteomes" id="UP000054359"/>
    </source>
</evidence>
<organism evidence="1 2">
    <name type="scientific">Stegodyphus mimosarum</name>
    <name type="common">African social velvet spider</name>
    <dbReference type="NCBI Taxonomy" id="407821"/>
    <lineage>
        <taxon>Eukaryota</taxon>
        <taxon>Metazoa</taxon>
        <taxon>Ecdysozoa</taxon>
        <taxon>Arthropoda</taxon>
        <taxon>Chelicerata</taxon>
        <taxon>Arachnida</taxon>
        <taxon>Araneae</taxon>
        <taxon>Araneomorphae</taxon>
        <taxon>Entelegynae</taxon>
        <taxon>Eresoidea</taxon>
        <taxon>Eresidae</taxon>
        <taxon>Stegodyphus</taxon>
    </lineage>
</organism>
<reference evidence="1 2" key="1">
    <citation type="submission" date="2013-11" db="EMBL/GenBank/DDBJ databases">
        <title>Genome sequencing of Stegodyphus mimosarum.</title>
        <authorList>
            <person name="Bechsgaard J."/>
        </authorList>
    </citation>
    <scope>NUCLEOTIDE SEQUENCE [LARGE SCALE GENOMIC DNA]</scope>
</reference>
<dbReference type="STRING" id="407821.A0A087TWX7"/>
<feature type="non-terminal residue" evidence="1">
    <location>
        <position position="57"/>
    </location>
</feature>
<dbReference type="EMBL" id="KK117123">
    <property type="protein sequence ID" value="KFM69616.1"/>
    <property type="molecule type" value="Genomic_DNA"/>
</dbReference>
<keyword evidence="2" id="KW-1185">Reference proteome</keyword>
<proteinExistence type="predicted"/>